<evidence type="ECO:0000256" key="6">
    <source>
        <dbReference type="SAM" id="Phobius"/>
    </source>
</evidence>
<reference evidence="10" key="1">
    <citation type="submission" date="2016-11" db="EMBL/GenBank/DDBJ databases">
        <authorList>
            <person name="Varghese N."/>
            <person name="Submissions S."/>
        </authorList>
    </citation>
    <scope>NUCLEOTIDE SEQUENCE [LARGE SCALE GENOMIC DNA]</scope>
    <source>
        <strain evidence="10">DSM 22623</strain>
    </source>
</reference>
<dbReference type="EMBL" id="FQYP01000009">
    <property type="protein sequence ID" value="SHJ48431.1"/>
    <property type="molecule type" value="Genomic_DNA"/>
</dbReference>
<evidence type="ECO:0000256" key="5">
    <source>
        <dbReference type="SAM" id="Coils"/>
    </source>
</evidence>
<keyword evidence="1" id="KW-0805">Transcription regulation</keyword>
<dbReference type="SUPFAM" id="SSF48452">
    <property type="entry name" value="TPR-like"/>
    <property type="match status" value="2"/>
</dbReference>
<keyword evidence="6" id="KW-0472">Membrane</keyword>
<dbReference type="PROSITE" id="PS00041">
    <property type="entry name" value="HTH_ARAC_FAMILY_1"/>
    <property type="match status" value="1"/>
</dbReference>
<dbReference type="AlphaFoldDB" id="A0A1M6JNZ7"/>
<dbReference type="Pfam" id="PF13181">
    <property type="entry name" value="TPR_8"/>
    <property type="match status" value="1"/>
</dbReference>
<keyword evidence="4" id="KW-0802">TPR repeat</keyword>
<feature type="signal peptide" evidence="7">
    <location>
        <begin position="1"/>
        <end position="20"/>
    </location>
</feature>
<dbReference type="Gene3D" id="1.25.40.10">
    <property type="entry name" value="Tetratricopeptide repeat domain"/>
    <property type="match status" value="2"/>
</dbReference>
<evidence type="ECO:0000256" key="2">
    <source>
        <dbReference type="ARBA" id="ARBA00023125"/>
    </source>
</evidence>
<evidence type="ECO:0000256" key="1">
    <source>
        <dbReference type="ARBA" id="ARBA00023015"/>
    </source>
</evidence>
<dbReference type="Gene3D" id="1.10.10.60">
    <property type="entry name" value="Homeodomain-like"/>
    <property type="match status" value="2"/>
</dbReference>
<accession>A0A1M6JNZ7</accession>
<evidence type="ECO:0000313" key="9">
    <source>
        <dbReference type="EMBL" id="SHJ48431.1"/>
    </source>
</evidence>
<dbReference type="GO" id="GO:0003700">
    <property type="term" value="F:DNA-binding transcription factor activity"/>
    <property type="evidence" value="ECO:0007669"/>
    <property type="project" value="InterPro"/>
</dbReference>
<organism evidence="9 10">
    <name type="scientific">Aquimarina spongiae</name>
    <dbReference type="NCBI Taxonomy" id="570521"/>
    <lineage>
        <taxon>Bacteria</taxon>
        <taxon>Pseudomonadati</taxon>
        <taxon>Bacteroidota</taxon>
        <taxon>Flavobacteriia</taxon>
        <taxon>Flavobacteriales</taxon>
        <taxon>Flavobacteriaceae</taxon>
        <taxon>Aquimarina</taxon>
    </lineage>
</organism>
<feature type="chain" id="PRO_5013246234" evidence="7">
    <location>
        <begin position="21"/>
        <end position="554"/>
    </location>
</feature>
<evidence type="ECO:0000313" key="10">
    <source>
        <dbReference type="Proteomes" id="UP000184432"/>
    </source>
</evidence>
<dbReference type="SUPFAM" id="SSF46689">
    <property type="entry name" value="Homeodomain-like"/>
    <property type="match status" value="1"/>
</dbReference>
<dbReference type="SMART" id="SM00342">
    <property type="entry name" value="HTH_ARAC"/>
    <property type="match status" value="1"/>
</dbReference>
<dbReference type="InterPro" id="IPR009057">
    <property type="entry name" value="Homeodomain-like_sf"/>
</dbReference>
<keyword evidence="7" id="KW-0732">Signal</keyword>
<dbReference type="STRING" id="570521.SAMN04488508_109168"/>
<keyword evidence="3" id="KW-0804">Transcription</keyword>
<feature type="domain" description="HTH araC/xylS-type" evidence="8">
    <location>
        <begin position="440"/>
        <end position="548"/>
    </location>
</feature>
<dbReference type="RefSeq" id="WP_073320048.1">
    <property type="nucleotide sequence ID" value="NZ_FQYP01000009.1"/>
</dbReference>
<dbReference type="Pfam" id="PF12833">
    <property type="entry name" value="HTH_18"/>
    <property type="match status" value="1"/>
</dbReference>
<keyword evidence="2 9" id="KW-0238">DNA-binding</keyword>
<evidence type="ECO:0000256" key="7">
    <source>
        <dbReference type="SAM" id="SignalP"/>
    </source>
</evidence>
<feature type="coiled-coil region" evidence="5">
    <location>
        <begin position="379"/>
        <end position="413"/>
    </location>
</feature>
<gene>
    <name evidence="9" type="ORF">SAMN04488508_109168</name>
</gene>
<keyword evidence="5" id="KW-0175">Coiled coil</keyword>
<protein>
    <submittedName>
        <fullName evidence="9">AraC-type DNA-binding protein</fullName>
    </submittedName>
</protein>
<dbReference type="PANTHER" id="PTHR43280">
    <property type="entry name" value="ARAC-FAMILY TRANSCRIPTIONAL REGULATOR"/>
    <property type="match status" value="1"/>
</dbReference>
<name>A0A1M6JNZ7_9FLAO</name>
<keyword evidence="6" id="KW-0812">Transmembrane</keyword>
<proteinExistence type="predicted"/>
<keyword evidence="10" id="KW-1185">Reference proteome</keyword>
<dbReference type="PROSITE" id="PS50005">
    <property type="entry name" value="TPR"/>
    <property type="match status" value="1"/>
</dbReference>
<dbReference type="GO" id="GO:0043565">
    <property type="term" value="F:sequence-specific DNA binding"/>
    <property type="evidence" value="ECO:0007669"/>
    <property type="project" value="InterPro"/>
</dbReference>
<dbReference type="InterPro" id="IPR019734">
    <property type="entry name" value="TPR_rpt"/>
</dbReference>
<keyword evidence="6" id="KW-1133">Transmembrane helix</keyword>
<feature type="transmembrane region" description="Helical" evidence="6">
    <location>
        <begin position="356"/>
        <end position="375"/>
    </location>
</feature>
<dbReference type="InterPro" id="IPR018060">
    <property type="entry name" value="HTH_AraC"/>
</dbReference>
<dbReference type="Pfam" id="PF13424">
    <property type="entry name" value="TPR_12"/>
    <property type="match status" value="1"/>
</dbReference>
<sequence>MKKLPFLIIYVLTTVSTLFAQNQTETDFDIYSQKVNSPKDSIAKYRQLLSKSHRAGDLEAFQKYGQIIFLIAEANELKEDQVSALTYLAIYHQQVDQYEKSLAKYLEAEKLSNSLPENSFSRILVQVNLGNLYNSIENYEKVKSSMQKVIELAKYQENPDNFIISAYNSLGTANLNQGNYHEALKYMYKAKDLAEKMNRNDRIIGALINISECQRHLGKYEQAIENSQKALDRMDHNESIELEASANCVMGISYYLSDQPIQALKKLKIARDLAIKGSFLNIQMESHEYLTKTYEALDSIKSSLREQKAYTETRERYFKTLSKAQQLKLAKESELKSDIISEQKKSILSLIKEKQVFIFSGIVLTILLIISSIIYQNKRRKLTEESSQLKDIKILLENENGVLRDKLNALAEQIQKQGTFEKDKQKSQTKKSSISVKDQQKYMELILNYMDKEKPFLDHEIKQSDIADQLSMSVHLFSEMLNVCFQKNFNNFINIYRVDTAKKLMQDPKYKNYKVLAIGYEAGFPSKTSFNRVFKKLVGLTPSEFQNKKTLTTN</sequence>
<dbReference type="InterPro" id="IPR018062">
    <property type="entry name" value="HTH_AraC-typ_CS"/>
</dbReference>
<dbReference type="SMART" id="SM00028">
    <property type="entry name" value="TPR"/>
    <property type="match status" value="5"/>
</dbReference>
<dbReference type="InterPro" id="IPR011990">
    <property type="entry name" value="TPR-like_helical_dom_sf"/>
</dbReference>
<dbReference type="Proteomes" id="UP000184432">
    <property type="component" value="Unassembled WGS sequence"/>
</dbReference>
<dbReference type="OrthoDB" id="5295174at2"/>
<evidence type="ECO:0000256" key="4">
    <source>
        <dbReference type="PROSITE-ProRule" id="PRU00339"/>
    </source>
</evidence>
<feature type="repeat" description="TPR" evidence="4">
    <location>
        <begin position="164"/>
        <end position="197"/>
    </location>
</feature>
<dbReference type="PROSITE" id="PS01124">
    <property type="entry name" value="HTH_ARAC_FAMILY_2"/>
    <property type="match status" value="1"/>
</dbReference>
<dbReference type="PANTHER" id="PTHR43280:SF29">
    <property type="entry name" value="ARAC-FAMILY TRANSCRIPTIONAL REGULATOR"/>
    <property type="match status" value="1"/>
</dbReference>
<evidence type="ECO:0000256" key="3">
    <source>
        <dbReference type="ARBA" id="ARBA00023163"/>
    </source>
</evidence>
<evidence type="ECO:0000259" key="8">
    <source>
        <dbReference type="PROSITE" id="PS01124"/>
    </source>
</evidence>